<dbReference type="PANTHER" id="PTHR43490:SF98">
    <property type="entry name" value="OS02G0640600 PROTEIN"/>
    <property type="match status" value="1"/>
</dbReference>
<evidence type="ECO:0000256" key="1">
    <source>
        <dbReference type="ARBA" id="ARBA00006484"/>
    </source>
</evidence>
<evidence type="ECO:0000256" key="2">
    <source>
        <dbReference type="ARBA" id="ARBA00022857"/>
    </source>
</evidence>
<dbReference type="AlphaFoldDB" id="A0AA89AR74"/>
<dbReference type="PROSITE" id="PS00061">
    <property type="entry name" value="ADH_SHORT"/>
    <property type="match status" value="1"/>
</dbReference>
<evidence type="ECO:0000313" key="4">
    <source>
        <dbReference type="EMBL" id="KAK3013739.1"/>
    </source>
</evidence>
<dbReference type="InterPro" id="IPR002347">
    <property type="entry name" value="SDR_fam"/>
</dbReference>
<proteinExistence type="inferred from homology"/>
<accession>A0AA89AR74</accession>
<gene>
    <name evidence="4" type="ORF">RJ639_010031</name>
</gene>
<dbReference type="GO" id="GO:0016491">
    <property type="term" value="F:oxidoreductase activity"/>
    <property type="evidence" value="ECO:0007669"/>
    <property type="project" value="UniProtKB-KW"/>
</dbReference>
<keyword evidence="3" id="KW-0560">Oxidoreductase</keyword>
<dbReference type="PANTHER" id="PTHR43490">
    <property type="entry name" value="(+)-NEOMENTHOL DEHYDROGENASE"/>
    <property type="match status" value="1"/>
</dbReference>
<dbReference type="PRINTS" id="PR00081">
    <property type="entry name" value="GDHRDH"/>
</dbReference>
<dbReference type="Proteomes" id="UP001188597">
    <property type="component" value="Unassembled WGS sequence"/>
</dbReference>
<comment type="caution">
    <text evidence="4">The sequence shown here is derived from an EMBL/GenBank/DDBJ whole genome shotgun (WGS) entry which is preliminary data.</text>
</comment>
<protein>
    <submittedName>
        <fullName evidence="4">Uncharacterized protein</fullName>
    </submittedName>
</protein>
<comment type="similarity">
    <text evidence="1">Belongs to the short-chain dehydrogenases/reductases (SDR) family.</text>
</comment>
<dbReference type="SUPFAM" id="SSF51735">
    <property type="entry name" value="NAD(P)-binding Rossmann-fold domains"/>
    <property type="match status" value="2"/>
</dbReference>
<dbReference type="PRINTS" id="PR00080">
    <property type="entry name" value="SDRFAMILY"/>
</dbReference>
<dbReference type="Gene3D" id="3.40.50.720">
    <property type="entry name" value="NAD(P)-binding Rossmann-like Domain"/>
    <property type="match status" value="2"/>
</dbReference>
<sequence>MQHTNRNSRLAVYEDTVNNAGVLNGVIDEGEVGYDDVPEKAKFIRSYKKAEACLRTNYYGVKQVTQELIPLLELSDSPRIVNVSSNMGQLQGMLRGLTEEKVDAVVKEFLEDVKEGLVKSKGWPSTYTGYTVSKAALNAYTRVLAKMYPRISINAVGPGWVKTDLSNNQGNFTAEEVKCERVNNAGVTGVNMNAETFPTMFLKSGKVLGVANKVVLQTYEAAEGCLQRNYYGAKRLTQALIPLLMLSSSSRIVNISSKLGQLKDVSNEWAKGVLSDADGLTEERKDEVVNCFLKDVREDLLEAKSWPVNLSAYMVSKAALNAYTRILATLSA</sequence>
<keyword evidence="5" id="KW-1185">Reference proteome</keyword>
<dbReference type="InterPro" id="IPR036291">
    <property type="entry name" value="NAD(P)-bd_dom_sf"/>
</dbReference>
<evidence type="ECO:0000256" key="3">
    <source>
        <dbReference type="ARBA" id="ARBA00023002"/>
    </source>
</evidence>
<dbReference type="Pfam" id="PF13561">
    <property type="entry name" value="adh_short_C2"/>
    <property type="match status" value="1"/>
</dbReference>
<organism evidence="4 5">
    <name type="scientific">Escallonia herrerae</name>
    <dbReference type="NCBI Taxonomy" id="1293975"/>
    <lineage>
        <taxon>Eukaryota</taxon>
        <taxon>Viridiplantae</taxon>
        <taxon>Streptophyta</taxon>
        <taxon>Embryophyta</taxon>
        <taxon>Tracheophyta</taxon>
        <taxon>Spermatophyta</taxon>
        <taxon>Magnoliopsida</taxon>
        <taxon>eudicotyledons</taxon>
        <taxon>Gunneridae</taxon>
        <taxon>Pentapetalae</taxon>
        <taxon>asterids</taxon>
        <taxon>campanulids</taxon>
        <taxon>Escalloniales</taxon>
        <taxon>Escalloniaceae</taxon>
        <taxon>Escallonia</taxon>
    </lineage>
</organism>
<dbReference type="GO" id="GO:0016020">
    <property type="term" value="C:membrane"/>
    <property type="evidence" value="ECO:0007669"/>
    <property type="project" value="TreeGrafter"/>
</dbReference>
<dbReference type="InterPro" id="IPR020904">
    <property type="entry name" value="Sc_DH/Rdtase_CS"/>
</dbReference>
<evidence type="ECO:0000313" key="5">
    <source>
        <dbReference type="Proteomes" id="UP001188597"/>
    </source>
</evidence>
<dbReference type="EMBL" id="JAVXUP010001271">
    <property type="protein sequence ID" value="KAK3013739.1"/>
    <property type="molecule type" value="Genomic_DNA"/>
</dbReference>
<keyword evidence="2" id="KW-0521">NADP</keyword>
<name>A0AA89AR74_9ASTE</name>
<reference evidence="4" key="1">
    <citation type="submission" date="2022-12" db="EMBL/GenBank/DDBJ databases">
        <title>Draft genome assemblies for two species of Escallonia (Escalloniales).</title>
        <authorList>
            <person name="Chanderbali A."/>
            <person name="Dervinis C."/>
            <person name="Anghel I."/>
            <person name="Soltis D."/>
            <person name="Soltis P."/>
            <person name="Zapata F."/>
        </authorList>
    </citation>
    <scope>NUCLEOTIDE SEQUENCE</scope>
    <source>
        <strain evidence="4">UCBG64.0493</strain>
        <tissue evidence="4">Leaf</tissue>
    </source>
</reference>